<name>A0AA39TJQ5_9AGAR</name>
<organism evidence="3 4">
    <name type="scientific">Armillaria novae-zelandiae</name>
    <dbReference type="NCBI Taxonomy" id="153914"/>
    <lineage>
        <taxon>Eukaryota</taxon>
        <taxon>Fungi</taxon>
        <taxon>Dikarya</taxon>
        <taxon>Basidiomycota</taxon>
        <taxon>Agaricomycotina</taxon>
        <taxon>Agaricomycetes</taxon>
        <taxon>Agaricomycetidae</taxon>
        <taxon>Agaricales</taxon>
        <taxon>Marasmiineae</taxon>
        <taxon>Physalacriaceae</taxon>
        <taxon>Armillaria</taxon>
    </lineage>
</organism>
<dbReference type="Gene3D" id="3.40.50.1820">
    <property type="entry name" value="alpha/beta hydrolase"/>
    <property type="match status" value="1"/>
</dbReference>
<dbReference type="PANTHER" id="PTHR43798:SF33">
    <property type="entry name" value="HYDROLASE, PUTATIVE (AFU_ORTHOLOGUE AFUA_2G14860)-RELATED"/>
    <property type="match status" value="1"/>
</dbReference>
<evidence type="ECO:0000259" key="2">
    <source>
        <dbReference type="Pfam" id="PF12697"/>
    </source>
</evidence>
<keyword evidence="1" id="KW-0732">Signal</keyword>
<protein>
    <submittedName>
        <fullName evidence="3">Alpha/Beta hydrolase protein</fullName>
    </submittedName>
</protein>
<feature type="signal peptide" evidence="1">
    <location>
        <begin position="1"/>
        <end position="18"/>
    </location>
</feature>
<dbReference type="AlphaFoldDB" id="A0AA39TJQ5"/>
<evidence type="ECO:0000256" key="1">
    <source>
        <dbReference type="SAM" id="SignalP"/>
    </source>
</evidence>
<gene>
    <name evidence="3" type="ORF">IW261DRAFT_1529915</name>
</gene>
<dbReference type="GO" id="GO:0016787">
    <property type="term" value="F:hydrolase activity"/>
    <property type="evidence" value="ECO:0007669"/>
    <property type="project" value="UniProtKB-KW"/>
</dbReference>
<proteinExistence type="predicted"/>
<dbReference type="PANTHER" id="PTHR43798">
    <property type="entry name" value="MONOACYLGLYCEROL LIPASE"/>
    <property type="match status" value="1"/>
</dbReference>
<reference evidence="3" key="1">
    <citation type="submission" date="2023-06" db="EMBL/GenBank/DDBJ databases">
        <authorList>
            <consortium name="Lawrence Berkeley National Laboratory"/>
            <person name="Ahrendt S."/>
            <person name="Sahu N."/>
            <person name="Indic B."/>
            <person name="Wong-Bajracharya J."/>
            <person name="Merenyi Z."/>
            <person name="Ke H.-M."/>
            <person name="Monk M."/>
            <person name="Kocsube S."/>
            <person name="Drula E."/>
            <person name="Lipzen A."/>
            <person name="Balint B."/>
            <person name="Henrissat B."/>
            <person name="Andreopoulos B."/>
            <person name="Martin F.M."/>
            <person name="Harder C.B."/>
            <person name="Rigling D."/>
            <person name="Ford K.L."/>
            <person name="Foster G.D."/>
            <person name="Pangilinan J."/>
            <person name="Papanicolaou A."/>
            <person name="Barry K."/>
            <person name="LaButti K."/>
            <person name="Viragh M."/>
            <person name="Koriabine M."/>
            <person name="Yan M."/>
            <person name="Riley R."/>
            <person name="Champramary S."/>
            <person name="Plett K.L."/>
            <person name="Tsai I.J."/>
            <person name="Slot J."/>
            <person name="Sipos G."/>
            <person name="Plett J."/>
            <person name="Nagy L.G."/>
            <person name="Grigoriev I.V."/>
        </authorList>
    </citation>
    <scope>NUCLEOTIDE SEQUENCE</scope>
    <source>
        <strain evidence="3">ICMP 16352</strain>
    </source>
</reference>
<dbReference type="GO" id="GO:0016020">
    <property type="term" value="C:membrane"/>
    <property type="evidence" value="ECO:0007669"/>
    <property type="project" value="TreeGrafter"/>
</dbReference>
<evidence type="ECO:0000313" key="3">
    <source>
        <dbReference type="EMBL" id="KAK0461547.1"/>
    </source>
</evidence>
<dbReference type="InterPro" id="IPR000073">
    <property type="entry name" value="AB_hydrolase_1"/>
</dbReference>
<feature type="chain" id="PRO_5041199802" evidence="1">
    <location>
        <begin position="19"/>
        <end position="476"/>
    </location>
</feature>
<dbReference type="InterPro" id="IPR029058">
    <property type="entry name" value="AB_hydrolase_fold"/>
</dbReference>
<dbReference type="EMBL" id="JAUEPR010000141">
    <property type="protein sequence ID" value="KAK0461547.1"/>
    <property type="molecule type" value="Genomic_DNA"/>
</dbReference>
<sequence>MLLVVAIMFQYSAGLLQALMKFKFKYHMAHRAPHNMPTLQVSDSDLMKVIHRSQVSVCGVVEMCGNAKRQLQSGWCGWRTFGFLDVLGTILNIIVMSRNAFHSSMMAYWDIDLNVMVDNILLRSLARFLKQTFIQYEDLTLNGIRLQGRARSDGTTMPPGSEAKYHMASQVVVMANFSDLVPSKDGGLIYADAAGDPTKPCLVFVHGFTLSGAVFDNLFTNPKLIANFYLVRYDTRGHGRSAMPDLLDHYSSKIFAEDFKAVMHAFKIEKPIYVGWSLGGTRHISPSMYPSFSCTHLGIIVCDIAMHLPKDTLAGVVYLAALPFIGPILHSVGTPLVLGFLPDLFRTDDVNLNAKTTIDFVDSLFADPKTVPFSLKTSWYGTALLQPPQVCKNVVSRPQDPEKLYELAKEGLPLLALSGTADQQVQGDVVVEEMRPYYKNMDVHTVEGGSHALFYDNEAEVVDSIATFASKVFAGR</sequence>
<comment type="caution">
    <text evidence="3">The sequence shown here is derived from an EMBL/GenBank/DDBJ whole genome shotgun (WGS) entry which is preliminary data.</text>
</comment>
<keyword evidence="4" id="KW-1185">Reference proteome</keyword>
<dbReference type="Pfam" id="PF12697">
    <property type="entry name" value="Abhydrolase_6"/>
    <property type="match status" value="1"/>
</dbReference>
<feature type="domain" description="AB hydrolase-1" evidence="2">
    <location>
        <begin position="202"/>
        <end position="463"/>
    </location>
</feature>
<evidence type="ECO:0000313" key="4">
    <source>
        <dbReference type="Proteomes" id="UP001175227"/>
    </source>
</evidence>
<dbReference type="InterPro" id="IPR050266">
    <property type="entry name" value="AB_hydrolase_sf"/>
</dbReference>
<accession>A0AA39TJQ5</accession>
<dbReference type="Proteomes" id="UP001175227">
    <property type="component" value="Unassembled WGS sequence"/>
</dbReference>
<keyword evidence="3" id="KW-0378">Hydrolase</keyword>
<dbReference type="SUPFAM" id="SSF53474">
    <property type="entry name" value="alpha/beta-Hydrolases"/>
    <property type="match status" value="1"/>
</dbReference>